<accession>A0A1G6KZQ6</accession>
<sequence length="168" mass="20060">MKFEDIFKNFVKTKFIRNLRYEPHIVETISFIKPEYYSNILVFYKQINYLKSILLEHLPKENIYECNVENLENCTFDIKFDCIVIFLCKNSSNQYSIYKIIQSISNADLFIVDYLMGNKLFNLALRLSDKTSYNDIKQKIPSIFEEKFLLIDELISKKNNITIKKFST</sequence>
<dbReference type="EMBL" id="FMYU01000004">
    <property type="protein sequence ID" value="SDC35945.1"/>
    <property type="molecule type" value="Genomic_DNA"/>
</dbReference>
<dbReference type="AlphaFoldDB" id="A0A1G6KZQ6"/>
<protein>
    <submittedName>
        <fullName evidence="1">Uncharacterized protein</fullName>
    </submittedName>
</protein>
<proteinExistence type="predicted"/>
<keyword evidence="2" id="KW-1185">Reference proteome</keyword>
<gene>
    <name evidence="1" type="ORF">SAMN05660835_00725</name>
</gene>
<dbReference type="Proteomes" id="UP000199411">
    <property type="component" value="Unassembled WGS sequence"/>
</dbReference>
<organism evidence="1 2">
    <name type="scientific">Desulfurella multipotens</name>
    <dbReference type="NCBI Taxonomy" id="79269"/>
    <lineage>
        <taxon>Bacteria</taxon>
        <taxon>Pseudomonadati</taxon>
        <taxon>Campylobacterota</taxon>
        <taxon>Desulfurellia</taxon>
        <taxon>Desulfurellales</taxon>
        <taxon>Desulfurellaceae</taxon>
        <taxon>Desulfurella</taxon>
    </lineage>
</organism>
<evidence type="ECO:0000313" key="2">
    <source>
        <dbReference type="Proteomes" id="UP000199411"/>
    </source>
</evidence>
<evidence type="ECO:0000313" key="1">
    <source>
        <dbReference type="EMBL" id="SDC35945.1"/>
    </source>
</evidence>
<dbReference type="RefSeq" id="WP_092128203.1">
    <property type="nucleotide sequence ID" value="NZ_FMYU01000004.1"/>
</dbReference>
<dbReference type="OrthoDB" id="5512728at2"/>
<name>A0A1G6KZQ6_9BACT</name>
<reference evidence="2" key="1">
    <citation type="submission" date="2016-10" db="EMBL/GenBank/DDBJ databases">
        <authorList>
            <person name="Varghese N."/>
            <person name="Submissions S."/>
        </authorList>
    </citation>
    <scope>NUCLEOTIDE SEQUENCE [LARGE SCALE GENOMIC DNA]</scope>
    <source>
        <strain evidence="2">DSM 8415</strain>
    </source>
</reference>